<dbReference type="PANTHER" id="PTHR43201:SF5">
    <property type="entry name" value="MEDIUM-CHAIN ACYL-COA LIGASE ACSF2, MITOCHONDRIAL"/>
    <property type="match status" value="1"/>
</dbReference>
<evidence type="ECO:0000313" key="5">
    <source>
        <dbReference type="EMBL" id="SOE91425.1"/>
    </source>
</evidence>
<comment type="similarity">
    <text evidence="1">Belongs to the ATP-dependent AMP-binding enzyme family.</text>
</comment>
<dbReference type="InterPro" id="IPR020845">
    <property type="entry name" value="AMP-binding_CS"/>
</dbReference>
<dbReference type="RefSeq" id="WP_062640930.1">
    <property type="nucleotide sequence ID" value="NZ_FCOG02000094.1"/>
</dbReference>
<keyword evidence="6" id="KW-1185">Reference proteome</keyword>
<evidence type="ECO:0000259" key="3">
    <source>
        <dbReference type="Pfam" id="PF00501"/>
    </source>
</evidence>
<dbReference type="EMBL" id="OCSU01000004">
    <property type="protein sequence ID" value="SOE91425.1"/>
    <property type="molecule type" value="Genomic_DNA"/>
</dbReference>
<evidence type="ECO:0000259" key="4">
    <source>
        <dbReference type="Pfam" id="PF13193"/>
    </source>
</evidence>
<dbReference type="Gene3D" id="3.30.300.30">
    <property type="match status" value="1"/>
</dbReference>
<dbReference type="Gene3D" id="3.40.50.12780">
    <property type="entry name" value="N-terminal domain of ligase-like"/>
    <property type="match status" value="1"/>
</dbReference>
<dbReference type="Pfam" id="PF00501">
    <property type="entry name" value="AMP-binding"/>
    <property type="match status" value="1"/>
</dbReference>
<accession>A0A7Z7IGT5</accession>
<dbReference type="InterPro" id="IPR025110">
    <property type="entry name" value="AMP-bd_C"/>
</dbReference>
<dbReference type="InterPro" id="IPR000873">
    <property type="entry name" value="AMP-dep_synth/lig_dom"/>
</dbReference>
<dbReference type="AlphaFoldDB" id="A0A7Z7IGT5"/>
<dbReference type="InterPro" id="IPR042099">
    <property type="entry name" value="ANL_N_sf"/>
</dbReference>
<dbReference type="InterPro" id="IPR045851">
    <property type="entry name" value="AMP-bd_C_sf"/>
</dbReference>
<comment type="caution">
    <text evidence="5">The sequence shown here is derived from an EMBL/GenBank/DDBJ whole genome shotgun (WGS) entry which is preliminary data.</text>
</comment>
<evidence type="ECO:0000313" key="6">
    <source>
        <dbReference type="Proteomes" id="UP000219522"/>
    </source>
</evidence>
<dbReference type="PANTHER" id="PTHR43201">
    <property type="entry name" value="ACYL-COA SYNTHETASE"/>
    <property type="match status" value="1"/>
</dbReference>
<evidence type="ECO:0000256" key="2">
    <source>
        <dbReference type="ARBA" id="ARBA00022598"/>
    </source>
</evidence>
<organism evidence="5 6">
    <name type="scientific">Caballeronia arationis</name>
    <dbReference type="NCBI Taxonomy" id="1777142"/>
    <lineage>
        <taxon>Bacteria</taxon>
        <taxon>Pseudomonadati</taxon>
        <taxon>Pseudomonadota</taxon>
        <taxon>Betaproteobacteria</taxon>
        <taxon>Burkholderiales</taxon>
        <taxon>Burkholderiaceae</taxon>
        <taxon>Caballeronia</taxon>
    </lineage>
</organism>
<dbReference type="SUPFAM" id="SSF56801">
    <property type="entry name" value="Acetyl-CoA synthetase-like"/>
    <property type="match status" value="1"/>
</dbReference>
<sequence>MQNILTLHNPQRARDYYLTGVWQQDTLYSLARRHARERPSDYALRDASRRPTWREVIEWADSVAESLHRGGLRPGDRVGVWLPNVIETVIIFLACSRNGYVCAPSLHQNYTVEEIATLLERIKCKAFFAERGYGANGREQSIFERAKSIPGLLMVFDRQAESDNSTELPFPERVPPSVLLAPDLDADKIVYLAFTSGTTGAPKGVMHSDNTLLANGRALAADWGHSSDTRLLSLSPMSHHIATVAIEQMLVAGLELIMTDPARGASSLDWIVETEADYVMGVPTHAMDVLAEMRRRDITSLGNVKTFYMAGSAIPRDIAQRFMSLGITPQNVYGMTENGSHNYTRPSDTADTIVSTCGRPCKGYEIKLWKQDDIDVEAEPGEIGEIGGRGAVLMLGYFDNQAATESSFNRDGWFMSGDLGVLTETGCLQIVGRKKDLIIRGGHNIFPATIEELAMRHADIDRAAAFPVFDERLGEKVCLAIVPKSGVVVSAESMLDHLAEAGLSKYDMPEYFASLDVFPLTASGKILKRELVDWVKSGGLSPEAVRYRAKSTTGG</sequence>
<proteinExistence type="inferred from homology"/>
<dbReference type="PROSITE" id="PS00455">
    <property type="entry name" value="AMP_BINDING"/>
    <property type="match status" value="1"/>
</dbReference>
<feature type="domain" description="AMP-binding enzyme C-terminal" evidence="4">
    <location>
        <begin position="450"/>
        <end position="525"/>
    </location>
</feature>
<reference evidence="5 6" key="1">
    <citation type="submission" date="2017-09" db="EMBL/GenBank/DDBJ databases">
        <authorList>
            <person name="Varghese N."/>
            <person name="Submissions S."/>
        </authorList>
    </citation>
    <scope>NUCLEOTIDE SEQUENCE [LARGE SCALE GENOMIC DNA]</scope>
    <source>
        <strain evidence="5 6">OK806</strain>
    </source>
</reference>
<protein>
    <submittedName>
        <fullName evidence="5">Acyl-CoA synthetase (AMP-forming)/AMP-acid ligase II</fullName>
    </submittedName>
</protein>
<dbReference type="Proteomes" id="UP000219522">
    <property type="component" value="Unassembled WGS sequence"/>
</dbReference>
<dbReference type="GO" id="GO:0031956">
    <property type="term" value="F:medium-chain fatty acid-CoA ligase activity"/>
    <property type="evidence" value="ECO:0007669"/>
    <property type="project" value="TreeGrafter"/>
</dbReference>
<dbReference type="OrthoDB" id="9766486at2"/>
<evidence type="ECO:0000256" key="1">
    <source>
        <dbReference type="ARBA" id="ARBA00006432"/>
    </source>
</evidence>
<dbReference type="Pfam" id="PF13193">
    <property type="entry name" value="AMP-binding_C"/>
    <property type="match status" value="1"/>
</dbReference>
<gene>
    <name evidence="5" type="ORF">SAMN05446927_8349</name>
</gene>
<feature type="domain" description="AMP-dependent synthetase/ligase" evidence="3">
    <location>
        <begin position="32"/>
        <end position="398"/>
    </location>
</feature>
<keyword evidence="2 5" id="KW-0436">Ligase</keyword>
<name>A0A7Z7IGT5_9BURK</name>
<dbReference type="GO" id="GO:0006631">
    <property type="term" value="P:fatty acid metabolic process"/>
    <property type="evidence" value="ECO:0007669"/>
    <property type="project" value="TreeGrafter"/>
</dbReference>